<comment type="catalytic activity">
    <reaction evidence="6">
        <text>a 2'-deoxyadenosine in DNA + S-adenosyl-L-methionine = an N(6)-methyl-2'-deoxyadenosine in DNA + S-adenosyl-L-homocysteine + H(+)</text>
        <dbReference type="Rhea" id="RHEA:15197"/>
        <dbReference type="Rhea" id="RHEA-COMP:12418"/>
        <dbReference type="Rhea" id="RHEA-COMP:12419"/>
        <dbReference type="ChEBI" id="CHEBI:15378"/>
        <dbReference type="ChEBI" id="CHEBI:57856"/>
        <dbReference type="ChEBI" id="CHEBI:59789"/>
        <dbReference type="ChEBI" id="CHEBI:90615"/>
        <dbReference type="ChEBI" id="CHEBI:90616"/>
        <dbReference type="EC" id="2.1.1.72"/>
    </reaction>
</comment>
<dbReference type="InterPro" id="IPR029063">
    <property type="entry name" value="SAM-dependent_MTases_sf"/>
</dbReference>
<reference evidence="8" key="1">
    <citation type="submission" date="2021-02" db="EMBL/GenBank/DDBJ databases">
        <authorList>
            <person name="Dougan E. K."/>
            <person name="Rhodes N."/>
            <person name="Thang M."/>
            <person name="Chan C."/>
        </authorList>
    </citation>
    <scope>NUCLEOTIDE SEQUENCE</scope>
</reference>
<dbReference type="PANTHER" id="PTHR30481">
    <property type="entry name" value="DNA ADENINE METHYLASE"/>
    <property type="match status" value="1"/>
</dbReference>
<dbReference type="EMBL" id="CAJNNV010003598">
    <property type="protein sequence ID" value="CAE8589289.1"/>
    <property type="molecule type" value="Genomic_DNA"/>
</dbReference>
<keyword evidence="4" id="KW-0808">Transferase</keyword>
<feature type="compositionally biased region" description="Basic residues" evidence="7">
    <location>
        <begin position="94"/>
        <end position="109"/>
    </location>
</feature>
<feature type="compositionally biased region" description="Polar residues" evidence="7">
    <location>
        <begin position="53"/>
        <end position="91"/>
    </location>
</feature>
<dbReference type="Gene3D" id="3.40.50.150">
    <property type="entry name" value="Vaccinia Virus protein VP39"/>
    <property type="match status" value="1"/>
</dbReference>
<evidence type="ECO:0000313" key="9">
    <source>
        <dbReference type="Proteomes" id="UP000654075"/>
    </source>
</evidence>
<dbReference type="GO" id="GO:1904047">
    <property type="term" value="F:S-adenosyl-L-methionine binding"/>
    <property type="evidence" value="ECO:0007669"/>
    <property type="project" value="TreeGrafter"/>
</dbReference>
<evidence type="ECO:0000256" key="7">
    <source>
        <dbReference type="SAM" id="MobiDB-lite"/>
    </source>
</evidence>
<keyword evidence="9" id="KW-1185">Reference proteome</keyword>
<evidence type="ECO:0000256" key="3">
    <source>
        <dbReference type="ARBA" id="ARBA00022603"/>
    </source>
</evidence>
<evidence type="ECO:0000256" key="1">
    <source>
        <dbReference type="ARBA" id="ARBA00006594"/>
    </source>
</evidence>
<dbReference type="InterPro" id="IPR023095">
    <property type="entry name" value="Ade_MeTrfase_dom_2"/>
</dbReference>
<feature type="region of interest" description="Disordered" evidence="7">
    <location>
        <begin position="42"/>
        <end position="120"/>
    </location>
</feature>
<accession>A0A813DN29</accession>
<comment type="similarity">
    <text evidence="1">Belongs to the N(4)/N(6)-methyltransferase family.</text>
</comment>
<dbReference type="GO" id="GO:0043565">
    <property type="term" value="F:sequence-specific DNA binding"/>
    <property type="evidence" value="ECO:0007669"/>
    <property type="project" value="TreeGrafter"/>
</dbReference>
<dbReference type="InterPro" id="IPR012327">
    <property type="entry name" value="MeTrfase_D12"/>
</dbReference>
<evidence type="ECO:0000313" key="8">
    <source>
        <dbReference type="EMBL" id="CAE8589289.1"/>
    </source>
</evidence>
<keyword evidence="5" id="KW-0949">S-adenosyl-L-methionine</keyword>
<dbReference type="Proteomes" id="UP000654075">
    <property type="component" value="Unassembled WGS sequence"/>
</dbReference>
<gene>
    <name evidence="8" type="ORF">PGLA1383_LOCUS8058</name>
</gene>
<evidence type="ECO:0000256" key="2">
    <source>
        <dbReference type="ARBA" id="ARBA00011900"/>
    </source>
</evidence>
<evidence type="ECO:0000256" key="4">
    <source>
        <dbReference type="ARBA" id="ARBA00022679"/>
    </source>
</evidence>
<dbReference type="GO" id="GO:0032259">
    <property type="term" value="P:methylation"/>
    <property type="evidence" value="ECO:0007669"/>
    <property type="project" value="UniProtKB-KW"/>
</dbReference>
<dbReference type="AlphaFoldDB" id="A0A813DN29"/>
<evidence type="ECO:0000256" key="6">
    <source>
        <dbReference type="ARBA" id="ARBA00047942"/>
    </source>
</evidence>
<organism evidence="8 9">
    <name type="scientific">Polarella glacialis</name>
    <name type="common">Dinoflagellate</name>
    <dbReference type="NCBI Taxonomy" id="89957"/>
    <lineage>
        <taxon>Eukaryota</taxon>
        <taxon>Sar</taxon>
        <taxon>Alveolata</taxon>
        <taxon>Dinophyceae</taxon>
        <taxon>Suessiales</taxon>
        <taxon>Suessiaceae</taxon>
        <taxon>Polarella</taxon>
    </lineage>
</organism>
<sequence>MKEEACRIARLCYAKFQAGAAYADVMEYRDSLCRELTAAQPLPSSVRKRPASTAPQQKQAQIADQTTNNLKTETNQPASQQGANHQSPSMTKDSKKHRGGSSKLSRRRPQSCPTCGRPFRNQKPYDKHVAAAKCLRTQQTVATQGRLLSWLGSKFQARSLILACILVEVQEVVSPFFGSGAAELELLRERRHVKVRASDADAALVNFWQQVLASPQAVADQLSGIIPAKRAVTAVEFDFMQLSLTRIREGAVMAGEPAVLAAARFWAVNHLCFSGLMRRSFQGPQALKLQRSREKKLQRVRGFQPPAAMRLQLAATDCFESVRTSPQGALLFLDPPYLQEGGSRRKEKLKRGGLSQARYACGPNFGLQAHTQLRQLLSTRSRWILCHSDCQEIRELYAGYHMVEYGQGCAQGRAGQGPAAAKARTGPAETVRRELLILSSWVAERAPCELLVGGGAGAEAAPQLLPTRRLRQKTSL</sequence>
<dbReference type="EC" id="2.1.1.72" evidence="2"/>
<dbReference type="GO" id="GO:0009007">
    <property type="term" value="F:site-specific DNA-methyltransferase (adenine-specific) activity"/>
    <property type="evidence" value="ECO:0007669"/>
    <property type="project" value="UniProtKB-EC"/>
</dbReference>
<evidence type="ECO:0000256" key="5">
    <source>
        <dbReference type="ARBA" id="ARBA00022691"/>
    </source>
</evidence>
<dbReference type="Gene3D" id="1.10.1020.10">
    <property type="entry name" value="Adenine-specific Methyltransferase, Domain 2"/>
    <property type="match status" value="1"/>
</dbReference>
<proteinExistence type="inferred from homology"/>
<protein>
    <recommendedName>
        <fullName evidence="2">site-specific DNA-methyltransferase (adenine-specific)</fullName>
        <ecNumber evidence="2">2.1.1.72</ecNumber>
    </recommendedName>
</protein>
<dbReference type="Pfam" id="PF02086">
    <property type="entry name" value="MethyltransfD12"/>
    <property type="match status" value="1"/>
</dbReference>
<dbReference type="OrthoDB" id="10615820at2759"/>
<dbReference type="SUPFAM" id="SSF53335">
    <property type="entry name" value="S-adenosyl-L-methionine-dependent methyltransferases"/>
    <property type="match status" value="1"/>
</dbReference>
<comment type="caution">
    <text evidence="8">The sequence shown here is derived from an EMBL/GenBank/DDBJ whole genome shotgun (WGS) entry which is preliminary data.</text>
</comment>
<keyword evidence="3" id="KW-0489">Methyltransferase</keyword>
<dbReference type="GO" id="GO:0009307">
    <property type="term" value="P:DNA restriction-modification system"/>
    <property type="evidence" value="ECO:0007669"/>
    <property type="project" value="InterPro"/>
</dbReference>
<name>A0A813DN29_POLGL</name>
<dbReference type="GO" id="GO:0006298">
    <property type="term" value="P:mismatch repair"/>
    <property type="evidence" value="ECO:0007669"/>
    <property type="project" value="TreeGrafter"/>
</dbReference>